<protein>
    <recommendedName>
        <fullName evidence="1">DUF7622 domain-containing protein</fullName>
    </recommendedName>
</protein>
<dbReference type="InterPro" id="IPR056039">
    <property type="entry name" value="DUF7622"/>
</dbReference>
<dbReference type="Proteomes" id="UP001432027">
    <property type="component" value="Unassembled WGS sequence"/>
</dbReference>
<evidence type="ECO:0000259" key="1">
    <source>
        <dbReference type="Pfam" id="PF24602"/>
    </source>
</evidence>
<sequence>SIIKPFDFIKTFALYYEIEYDDAPTIFKNFSCLGDFCYVMYNDIDLPGYPRMNTRGCITVVDDSLAERTIENGIYQYMQLEFYICSHEHCNNDTVQDYKVKAISTLIVETTTKTSTHLSFIHTLALLSLCLKY</sequence>
<organism evidence="2 3">
    <name type="scientific">Pristionchus entomophagus</name>
    <dbReference type="NCBI Taxonomy" id="358040"/>
    <lineage>
        <taxon>Eukaryota</taxon>
        <taxon>Metazoa</taxon>
        <taxon>Ecdysozoa</taxon>
        <taxon>Nematoda</taxon>
        <taxon>Chromadorea</taxon>
        <taxon>Rhabditida</taxon>
        <taxon>Rhabditina</taxon>
        <taxon>Diplogasteromorpha</taxon>
        <taxon>Diplogasteroidea</taxon>
        <taxon>Neodiplogasteridae</taxon>
        <taxon>Pristionchus</taxon>
    </lineage>
</organism>
<dbReference type="PANTHER" id="PTHR37433:SF19">
    <property type="entry name" value="ACTIVIN_RECP DOMAIN-CONTAINING PROTEIN"/>
    <property type="match status" value="1"/>
</dbReference>
<dbReference type="PANTHER" id="PTHR37433">
    <property type="entry name" value="PROTEIN CBG25136-RELATED"/>
    <property type="match status" value="1"/>
</dbReference>
<evidence type="ECO:0000313" key="2">
    <source>
        <dbReference type="EMBL" id="GMS99466.1"/>
    </source>
</evidence>
<feature type="non-terminal residue" evidence="2">
    <location>
        <position position="1"/>
    </location>
</feature>
<dbReference type="Pfam" id="PF24602">
    <property type="entry name" value="DUF7622"/>
    <property type="match status" value="1"/>
</dbReference>
<dbReference type="EMBL" id="BTSX01000005">
    <property type="protein sequence ID" value="GMS99466.1"/>
    <property type="molecule type" value="Genomic_DNA"/>
</dbReference>
<reference evidence="2" key="1">
    <citation type="submission" date="2023-10" db="EMBL/GenBank/DDBJ databases">
        <title>Genome assembly of Pristionchus species.</title>
        <authorList>
            <person name="Yoshida K."/>
            <person name="Sommer R.J."/>
        </authorList>
    </citation>
    <scope>NUCLEOTIDE SEQUENCE</scope>
    <source>
        <strain evidence="2">RS0144</strain>
    </source>
</reference>
<comment type="caution">
    <text evidence="2">The sequence shown here is derived from an EMBL/GenBank/DDBJ whole genome shotgun (WGS) entry which is preliminary data.</text>
</comment>
<gene>
    <name evidence="2" type="ORF">PENTCL1PPCAC_21641</name>
</gene>
<name>A0AAV5TYB3_9BILA</name>
<keyword evidence="3" id="KW-1185">Reference proteome</keyword>
<dbReference type="AlphaFoldDB" id="A0AAV5TYB3"/>
<proteinExistence type="predicted"/>
<evidence type="ECO:0000313" key="3">
    <source>
        <dbReference type="Proteomes" id="UP001432027"/>
    </source>
</evidence>
<accession>A0AAV5TYB3</accession>
<feature type="domain" description="DUF7622" evidence="1">
    <location>
        <begin position="28"/>
        <end position="94"/>
    </location>
</feature>